<dbReference type="PATRIC" id="fig|1172190.3.peg.2193"/>
<name>T0J8Q2_9BACT</name>
<dbReference type="AlphaFoldDB" id="T0J8Q2"/>
<protein>
    <recommendedName>
        <fullName evidence="3">DUF4214 domain-containing protein</fullName>
    </recommendedName>
</protein>
<comment type="caution">
    <text evidence="1">The sequence shown here is derived from an EMBL/GenBank/DDBJ whole genome shotgun (WGS) entry which is preliminary data.</text>
</comment>
<dbReference type="SUPFAM" id="SSF51120">
    <property type="entry name" value="beta-Roll"/>
    <property type="match status" value="1"/>
</dbReference>
<dbReference type="RefSeq" id="WP_021288508.1">
    <property type="nucleotide sequence ID" value="NZ_AUPZ01000021.1"/>
</dbReference>
<evidence type="ECO:0000313" key="1">
    <source>
        <dbReference type="EMBL" id="EQB34361.1"/>
    </source>
</evidence>
<keyword evidence="2" id="KW-1185">Reference proteome</keyword>
<dbReference type="STRING" id="1172190.M947_11375"/>
<dbReference type="eggNOG" id="COG2931">
    <property type="taxonomic scope" value="Bacteria"/>
</dbReference>
<sequence length="1196" mass="121432">MALTKTQVSQLYVSLFGRASEGEGNTHWQAEADMATAANAMLDTDAANTYFGGELADQAFIEYIYLNTLGKTYAEDSSGVDFWTNALATNSRGTVVAELIKSAVEIQNTAPTAASQQFANRVEVSDYTADTLATPPADYATSTAFASANKPAGALTVTDDAATVTTAKSKIDSVNPDHGETFVLTKSVSDEVVNGTEKNDIFDATELGSLQNGDLVLDNTTTDSDILNASVNSDSISARIQNVETLNIQGEFVKTGFNLTNVSGTKDLNLSTKIAGGVATVTAANSLNAENINAGTNIATLDITSLTSGTRDEVTVDAGAATTINLTGAAAGADNYNVTATDDATVTLTTINSAGDTVTINAAGELELDSAQGAAAGVTTMTQNLELDINASDDLEVTLSQSAAGALIGKEVTLSGNGDITLVSTNGLDLMGSYDTTVGVVQNYDGVKVTASNSGVSTIAIDTLTLNNTVAASVATIDLSKAAVDIISLTGGTAGAAAVNTTGTTTINENTTLNLAADLGGNGLTLNVDNGDKDTAFTTGTAMMTISEAQTSAGSVITTGASVDTLLISAEADEVTDYDADENGFDEISSMVVDDVTLSAAVSTGGATTDTSTDVMVVQGDENITFNNITVMNYGQVISAASLEGDLTINSVTDSDVGATANAAKFVTIVGGKGDDIITTGTNTKLDVQAMYGDNIINVATAAAGTKVTTGAGDDRITSSTTATTIKAGAGNDTVIAAGNDTIWTEAGSDKIEITDNLATVGTVTVKDFVKGTDTVVLTTATAAGNIRLDNLDVAAGVYTVAGTAAGAGVWDVKLENSGTLLSSKDMRDSIQVRNVTLDTTAASVNVLGNKDDSVIVAAGKMATVTLGGGDDSVEIVTAAAATAPHATIKDFTVGEDKVILTSASSTASTKVNVNLKNVSDVLGVYTIGDATIGADIKLENGGSDIVTDNDLESMVQLGKATAAFTVENAATATAATDSSVTVSGGKFDDVVELVFTANTTGKENNVTYNFKNDGGVDTIIMAANVAATGANVDHGSYVDFNQITGIDTITDAANKKVDLAANASKIADAKDSAVYVFADSSDGTGSAEITTFVKHTANGYTQEVIDDEIAAFINAGLGVQDGENYIVVINDQSTATYQAAAGGGQDVGTTDYDAYAYLVKGDADGVQADNITLIGMLDDDNGTAGDTVFTALDIA</sequence>
<dbReference type="EMBL" id="AUPZ01000021">
    <property type="protein sequence ID" value="EQB34361.1"/>
    <property type="molecule type" value="Genomic_DNA"/>
</dbReference>
<reference evidence="1 2" key="1">
    <citation type="submission" date="2013-07" db="EMBL/GenBank/DDBJ databases">
        <title>Sulfurimonas hongkongensis AST-10 Genome Sequencing.</title>
        <authorList>
            <person name="Cai L."/>
            <person name="Zhang T."/>
        </authorList>
    </citation>
    <scope>NUCLEOTIDE SEQUENCE [LARGE SCALE GENOMIC DNA]</scope>
    <source>
        <strain evidence="1 2">AST-10</strain>
    </source>
</reference>
<dbReference type="OrthoDB" id="733404at2"/>
<evidence type="ECO:0008006" key="3">
    <source>
        <dbReference type="Google" id="ProtNLM"/>
    </source>
</evidence>
<evidence type="ECO:0000313" key="2">
    <source>
        <dbReference type="Proteomes" id="UP000015520"/>
    </source>
</evidence>
<proteinExistence type="predicted"/>
<organism evidence="1 2">
    <name type="scientific">Sulfurimonas hongkongensis</name>
    <dbReference type="NCBI Taxonomy" id="1172190"/>
    <lineage>
        <taxon>Bacteria</taxon>
        <taxon>Pseudomonadati</taxon>
        <taxon>Campylobacterota</taxon>
        <taxon>Epsilonproteobacteria</taxon>
        <taxon>Campylobacterales</taxon>
        <taxon>Sulfurimonadaceae</taxon>
        <taxon>Sulfurimonas</taxon>
    </lineage>
</organism>
<dbReference type="InterPro" id="IPR011049">
    <property type="entry name" value="Serralysin-like_metalloprot_C"/>
</dbReference>
<dbReference type="Proteomes" id="UP000015520">
    <property type="component" value="Unassembled WGS sequence"/>
</dbReference>
<dbReference type="Gene3D" id="2.160.20.160">
    <property type="match status" value="1"/>
</dbReference>
<gene>
    <name evidence="1" type="ORF">M947_11375</name>
</gene>
<accession>T0J8Q2</accession>